<keyword evidence="3 9" id="KW-0812">Transmembrane</keyword>
<feature type="transmembrane region" description="Helical" evidence="11">
    <location>
        <begin position="362"/>
        <end position="381"/>
    </location>
</feature>
<dbReference type="PANTHER" id="PTHR12428">
    <property type="entry name" value="OXA1"/>
    <property type="match status" value="1"/>
</dbReference>
<protein>
    <submittedName>
        <fullName evidence="13">Outer membrane protein TOM13-domain-containing protein</fullName>
    </submittedName>
</protein>
<dbReference type="GO" id="GO:0032977">
    <property type="term" value="F:membrane insertase activity"/>
    <property type="evidence" value="ECO:0007669"/>
    <property type="project" value="InterPro"/>
</dbReference>
<evidence type="ECO:0000256" key="10">
    <source>
        <dbReference type="SAM" id="MobiDB-lite"/>
    </source>
</evidence>
<dbReference type="PANTHER" id="PTHR12428:SF66">
    <property type="entry name" value="MITOCHONDRIAL INNER MEMBRANE PROTEIN OXA1L"/>
    <property type="match status" value="1"/>
</dbReference>
<feature type="domain" description="Membrane insertase YidC/Oxa/ALB C-terminal" evidence="12">
    <location>
        <begin position="238"/>
        <end position="431"/>
    </location>
</feature>
<keyword evidence="8 11" id="KW-0472">Membrane</keyword>
<dbReference type="Pfam" id="PF02096">
    <property type="entry name" value="60KD_IMP"/>
    <property type="match status" value="1"/>
</dbReference>
<keyword evidence="14" id="KW-1185">Reference proteome</keyword>
<feature type="transmembrane region" description="Helical" evidence="11">
    <location>
        <begin position="322"/>
        <end position="342"/>
    </location>
</feature>
<comment type="caution">
    <text evidence="13">The sequence shown here is derived from an EMBL/GenBank/DDBJ whole genome shotgun (WGS) entry which is preliminary data.</text>
</comment>
<evidence type="ECO:0000256" key="6">
    <source>
        <dbReference type="ARBA" id="ARBA00022989"/>
    </source>
</evidence>
<dbReference type="CDD" id="cd20069">
    <property type="entry name" value="5TM_Oxa1-like"/>
    <property type="match status" value="1"/>
</dbReference>
<dbReference type="GO" id="GO:0005741">
    <property type="term" value="C:mitochondrial outer membrane"/>
    <property type="evidence" value="ECO:0007669"/>
    <property type="project" value="InterPro"/>
</dbReference>
<dbReference type="GO" id="GO:0032979">
    <property type="term" value="P:protein insertion into mitochondrial inner membrane from matrix"/>
    <property type="evidence" value="ECO:0007669"/>
    <property type="project" value="TreeGrafter"/>
</dbReference>
<evidence type="ECO:0000256" key="3">
    <source>
        <dbReference type="ARBA" id="ARBA00022692"/>
    </source>
</evidence>
<evidence type="ECO:0000313" key="14">
    <source>
        <dbReference type="Proteomes" id="UP001285441"/>
    </source>
</evidence>
<evidence type="ECO:0000256" key="1">
    <source>
        <dbReference type="ARBA" id="ARBA00004448"/>
    </source>
</evidence>
<evidence type="ECO:0000256" key="5">
    <source>
        <dbReference type="ARBA" id="ARBA00022946"/>
    </source>
</evidence>
<dbReference type="Proteomes" id="UP001285441">
    <property type="component" value="Unassembled WGS sequence"/>
</dbReference>
<evidence type="ECO:0000256" key="4">
    <source>
        <dbReference type="ARBA" id="ARBA00022792"/>
    </source>
</evidence>
<evidence type="ECO:0000313" key="13">
    <source>
        <dbReference type="EMBL" id="KAK3370564.1"/>
    </source>
</evidence>
<evidence type="ECO:0000259" key="12">
    <source>
        <dbReference type="Pfam" id="PF02096"/>
    </source>
</evidence>
<accession>A0AAE0K666</accession>
<feature type="transmembrane region" description="Helical" evidence="11">
    <location>
        <begin position="393"/>
        <end position="410"/>
    </location>
</feature>
<feature type="compositionally biased region" description="Low complexity" evidence="10">
    <location>
        <begin position="31"/>
        <end position="40"/>
    </location>
</feature>
<organism evidence="13 14">
    <name type="scientific">Podospora didyma</name>
    <dbReference type="NCBI Taxonomy" id="330526"/>
    <lineage>
        <taxon>Eukaryota</taxon>
        <taxon>Fungi</taxon>
        <taxon>Dikarya</taxon>
        <taxon>Ascomycota</taxon>
        <taxon>Pezizomycotina</taxon>
        <taxon>Sordariomycetes</taxon>
        <taxon>Sordariomycetidae</taxon>
        <taxon>Sordariales</taxon>
        <taxon>Podosporaceae</taxon>
        <taxon>Podospora</taxon>
    </lineage>
</organism>
<dbReference type="Pfam" id="PF08219">
    <property type="entry name" value="TOM13"/>
    <property type="match status" value="1"/>
</dbReference>
<evidence type="ECO:0000256" key="11">
    <source>
        <dbReference type="SAM" id="Phobius"/>
    </source>
</evidence>
<dbReference type="InterPro" id="IPR013262">
    <property type="entry name" value="OMP_MIM1/TOM13_mt"/>
</dbReference>
<dbReference type="AlphaFoldDB" id="A0AAE0K666"/>
<evidence type="ECO:0000256" key="9">
    <source>
        <dbReference type="RuleBase" id="RU003945"/>
    </source>
</evidence>
<dbReference type="EMBL" id="JAULSW010000009">
    <property type="protein sequence ID" value="KAK3370564.1"/>
    <property type="molecule type" value="Genomic_DNA"/>
</dbReference>
<comment type="similarity">
    <text evidence="2 9">Belongs to the OXA1/ALB3/YidC family.</text>
</comment>
<gene>
    <name evidence="13" type="ORF">B0H63DRAFT_497451</name>
</gene>
<evidence type="ECO:0000256" key="8">
    <source>
        <dbReference type="ARBA" id="ARBA00023136"/>
    </source>
</evidence>
<dbReference type="GO" id="GO:0005743">
    <property type="term" value="C:mitochondrial inner membrane"/>
    <property type="evidence" value="ECO:0007669"/>
    <property type="project" value="UniProtKB-SubCell"/>
</dbReference>
<keyword evidence="7" id="KW-0496">Mitochondrion</keyword>
<keyword evidence="4" id="KW-0999">Mitochondrion inner membrane</keyword>
<evidence type="ECO:0000256" key="7">
    <source>
        <dbReference type="ARBA" id="ARBA00023128"/>
    </source>
</evidence>
<name>A0AAE0K666_9PEZI</name>
<evidence type="ECO:0000256" key="2">
    <source>
        <dbReference type="ARBA" id="ARBA00009877"/>
    </source>
</evidence>
<feature type="region of interest" description="Disordered" evidence="10">
    <location>
        <begin position="1"/>
        <end position="40"/>
    </location>
</feature>
<sequence length="523" mass="57329">MASEELPNPMAESGVTIPSDSEQYSGGEDVSTSPPSSSSPAVILYQPPTIWSLLRGATINLFLPFINGMMLGFGELFAHEAAFRLGWSGTRAFQNSSTRVQIQSRQFGTTLRNSTPTLRSGALGLKNGMLNAQRIGGPAAMAVGSQKLLSSLGQARYASTQPAPAPAPAAEVPPVATPEISIPDDLVSTPIDLSGADLLSIPEQLGFLKALGLDYGWGPTAMMEWSLEHIYVLTGLPWWASLAALAVSVRLLIFKPSLDAQLHTQKIQDMRKNPKYEQAMAAFKEAAWNPEAKLEVQKARTTISQMNKASGYKMWKTFMPMVNVPLGYGAFRLFRGMAALPVPSLENGGTLWFTDLTVCDPYYILPIATAMIFVQTFRIPLPYMALEQQKTMKIVAMVILPISIVFTCNLPAGIQFYFLVTGALQCLQSSLFYMPRFRRLVGLPPIHKTIAPARIAGAYQAPRAGGVSSTFKGGMDAAKEKFANYTAKNEKKLEVKKAKEYEDRRALEEKEKFMARRAARRRN</sequence>
<feature type="transmembrane region" description="Helical" evidence="11">
    <location>
        <begin position="230"/>
        <end position="253"/>
    </location>
</feature>
<dbReference type="InterPro" id="IPR028055">
    <property type="entry name" value="YidC/Oxa/ALB_C"/>
</dbReference>
<comment type="subcellular location">
    <subcellularLocation>
        <location evidence="9">Membrane</location>
        <topology evidence="9">Multi-pass membrane protein</topology>
    </subcellularLocation>
    <subcellularLocation>
        <location evidence="1">Mitochondrion inner membrane</location>
        <topology evidence="1">Multi-pass membrane protein</topology>
    </subcellularLocation>
</comment>
<dbReference type="InterPro" id="IPR001708">
    <property type="entry name" value="YidC/ALB3/OXA1/COX18"/>
</dbReference>
<reference evidence="13" key="2">
    <citation type="submission" date="2023-06" db="EMBL/GenBank/DDBJ databases">
        <authorList>
            <consortium name="Lawrence Berkeley National Laboratory"/>
            <person name="Haridas S."/>
            <person name="Hensen N."/>
            <person name="Bonometti L."/>
            <person name="Westerberg I."/>
            <person name="Brannstrom I.O."/>
            <person name="Guillou S."/>
            <person name="Cros-Aarteil S."/>
            <person name="Calhoun S."/>
            <person name="Kuo A."/>
            <person name="Mondo S."/>
            <person name="Pangilinan J."/>
            <person name="Riley R."/>
            <person name="LaButti K."/>
            <person name="Andreopoulos B."/>
            <person name="Lipzen A."/>
            <person name="Chen C."/>
            <person name="Yanf M."/>
            <person name="Daum C."/>
            <person name="Ng V."/>
            <person name="Clum A."/>
            <person name="Steindorff A."/>
            <person name="Ohm R."/>
            <person name="Martin F."/>
            <person name="Silar P."/>
            <person name="Natvig D."/>
            <person name="Lalanne C."/>
            <person name="Gautier V."/>
            <person name="Ament-velasquez S.L."/>
            <person name="Kruys A."/>
            <person name="Hutchinson M.I."/>
            <person name="Powell A.J."/>
            <person name="Barry K."/>
            <person name="Miller A.N."/>
            <person name="Grigoriev I.V."/>
            <person name="Debuchy R."/>
            <person name="Gladieux P."/>
            <person name="Thoren M.H."/>
            <person name="Johannesson H."/>
        </authorList>
    </citation>
    <scope>NUCLEOTIDE SEQUENCE</scope>
    <source>
        <strain evidence="13">CBS 232.78</strain>
    </source>
</reference>
<reference evidence="13" key="1">
    <citation type="journal article" date="2023" name="Mol. Phylogenet. Evol.">
        <title>Genome-scale phylogeny and comparative genomics of the fungal order Sordariales.</title>
        <authorList>
            <person name="Hensen N."/>
            <person name="Bonometti L."/>
            <person name="Westerberg I."/>
            <person name="Brannstrom I.O."/>
            <person name="Guillou S."/>
            <person name="Cros-Aarteil S."/>
            <person name="Calhoun S."/>
            <person name="Haridas S."/>
            <person name="Kuo A."/>
            <person name="Mondo S."/>
            <person name="Pangilinan J."/>
            <person name="Riley R."/>
            <person name="LaButti K."/>
            <person name="Andreopoulos B."/>
            <person name="Lipzen A."/>
            <person name="Chen C."/>
            <person name="Yan M."/>
            <person name="Daum C."/>
            <person name="Ng V."/>
            <person name="Clum A."/>
            <person name="Steindorff A."/>
            <person name="Ohm R.A."/>
            <person name="Martin F."/>
            <person name="Silar P."/>
            <person name="Natvig D.O."/>
            <person name="Lalanne C."/>
            <person name="Gautier V."/>
            <person name="Ament-Velasquez S.L."/>
            <person name="Kruys A."/>
            <person name="Hutchinson M.I."/>
            <person name="Powell A.J."/>
            <person name="Barry K."/>
            <person name="Miller A.N."/>
            <person name="Grigoriev I.V."/>
            <person name="Debuchy R."/>
            <person name="Gladieux P."/>
            <person name="Hiltunen Thoren M."/>
            <person name="Johannesson H."/>
        </authorList>
    </citation>
    <scope>NUCLEOTIDE SEQUENCE</scope>
    <source>
        <strain evidence="13">CBS 232.78</strain>
    </source>
</reference>
<keyword evidence="5" id="KW-0809">Transit peptide</keyword>
<proteinExistence type="inferred from homology"/>
<keyword evidence="6 11" id="KW-1133">Transmembrane helix</keyword>